<dbReference type="PANTHER" id="PTHR43806:SF11">
    <property type="entry name" value="CEREVISIN-RELATED"/>
    <property type="match status" value="1"/>
</dbReference>
<dbReference type="SUPFAM" id="SSF54897">
    <property type="entry name" value="Protease propeptides/inhibitors"/>
    <property type="match status" value="1"/>
</dbReference>
<evidence type="ECO:0000313" key="10">
    <source>
        <dbReference type="Proteomes" id="UP000053201"/>
    </source>
</evidence>
<proteinExistence type="inferred from homology"/>
<dbReference type="FunFam" id="3.40.50.200:FF:000007">
    <property type="entry name" value="Subtilisin-like serine protease"/>
    <property type="match status" value="1"/>
</dbReference>
<dbReference type="GO" id="GO:0005615">
    <property type="term" value="C:extracellular space"/>
    <property type="evidence" value="ECO:0007669"/>
    <property type="project" value="TreeGrafter"/>
</dbReference>
<dbReference type="CDD" id="cd04077">
    <property type="entry name" value="Peptidases_S8_PCSK9_ProteinaseK_like"/>
    <property type="match status" value="1"/>
</dbReference>
<reference evidence="9 10" key="1">
    <citation type="submission" date="2009-08" db="EMBL/GenBank/DDBJ databases">
        <title>The Genome Sequence of Spizellomyces punctatus strain DAOM BR117.</title>
        <authorList>
            <consortium name="The Broad Institute Genome Sequencing Platform"/>
            <person name="Russ C."/>
            <person name="Cuomo C."/>
            <person name="Shea T."/>
            <person name="Young S.K."/>
            <person name="Zeng Q."/>
            <person name="Koehrsen M."/>
            <person name="Haas B."/>
            <person name="Borodovsky M."/>
            <person name="Guigo R."/>
            <person name="Alvarado L."/>
            <person name="Berlin A."/>
            <person name="Bochicchio J."/>
            <person name="Borenstein D."/>
            <person name="Chapman S."/>
            <person name="Chen Z."/>
            <person name="Engels R."/>
            <person name="Freedman E."/>
            <person name="Gellesch M."/>
            <person name="Goldberg J."/>
            <person name="Griggs A."/>
            <person name="Gujja S."/>
            <person name="Heiman D."/>
            <person name="Hepburn T."/>
            <person name="Howarth C."/>
            <person name="Jen D."/>
            <person name="Larson L."/>
            <person name="Lewis B."/>
            <person name="Mehta T."/>
            <person name="Park D."/>
            <person name="Pearson M."/>
            <person name="Roberts A."/>
            <person name="Saif S."/>
            <person name="Shenoy N."/>
            <person name="Sisk P."/>
            <person name="Stolte C."/>
            <person name="Sykes S."/>
            <person name="Thomson T."/>
            <person name="Walk T."/>
            <person name="White J."/>
            <person name="Yandava C."/>
            <person name="Burger G."/>
            <person name="Gray M.W."/>
            <person name="Holland P.W.H."/>
            <person name="King N."/>
            <person name="Lang F.B.F."/>
            <person name="Roger A.J."/>
            <person name="Ruiz-Trillo I."/>
            <person name="Lander E."/>
            <person name="Nusbaum C."/>
        </authorList>
    </citation>
    <scope>NUCLEOTIDE SEQUENCE [LARGE SCALE GENOMIC DNA]</scope>
    <source>
        <strain evidence="9 10">DAOM BR117</strain>
    </source>
</reference>
<protein>
    <recommendedName>
        <fullName evidence="11">Peptidase S8/S53 domain-containing protein</fullName>
    </recommendedName>
</protein>
<dbReference type="RefSeq" id="XP_016608212.1">
    <property type="nucleotide sequence ID" value="XM_016752748.1"/>
</dbReference>
<dbReference type="PROSITE" id="PS51892">
    <property type="entry name" value="SUBTILASE"/>
    <property type="match status" value="1"/>
</dbReference>
<accession>A0A0L0HGF9</accession>
<dbReference type="PROSITE" id="PS00138">
    <property type="entry name" value="SUBTILASE_SER"/>
    <property type="match status" value="1"/>
</dbReference>
<dbReference type="InterPro" id="IPR000209">
    <property type="entry name" value="Peptidase_S8/S53_dom"/>
</dbReference>
<dbReference type="SUPFAM" id="SSF52743">
    <property type="entry name" value="Subtilisin-like"/>
    <property type="match status" value="1"/>
</dbReference>
<dbReference type="OMA" id="HTHNITR"/>
<evidence type="ECO:0000259" key="7">
    <source>
        <dbReference type="Pfam" id="PF00082"/>
    </source>
</evidence>
<evidence type="ECO:0000256" key="4">
    <source>
        <dbReference type="ARBA" id="ARBA00022825"/>
    </source>
</evidence>
<keyword evidence="4 5" id="KW-0720">Serine protease</keyword>
<dbReference type="PANTHER" id="PTHR43806">
    <property type="entry name" value="PEPTIDASE S8"/>
    <property type="match status" value="1"/>
</dbReference>
<dbReference type="InterPro" id="IPR023828">
    <property type="entry name" value="Peptidase_S8_Ser-AS"/>
</dbReference>
<feature type="active site" description="Charge relay system" evidence="5">
    <location>
        <position position="285"/>
    </location>
</feature>
<dbReference type="eggNOG" id="KOG1153">
    <property type="taxonomic scope" value="Eukaryota"/>
</dbReference>
<dbReference type="InParanoid" id="A0A0L0HGF9"/>
<feature type="domain" description="Peptidase S8/S53" evidence="7">
    <location>
        <begin position="245"/>
        <end position="478"/>
    </location>
</feature>
<dbReference type="InterPro" id="IPR022398">
    <property type="entry name" value="Peptidase_S8_His-AS"/>
</dbReference>
<evidence type="ECO:0008006" key="11">
    <source>
        <dbReference type="Google" id="ProtNLM"/>
    </source>
</evidence>
<sequence length="527" mass="56100">MGTMTLNTRTWVGAALALYVAIFSVTAFCQPLALLPLRPVMQPAAFAPHNMEIAEQPAQRVQGAVTLPDLSKITIPDNFNLSQAVKDILDKLPPDLRAPGSVSRDRYIVALHPNATSDDLNSHLQWIINMLSDTQLFDKDTINKFAGILQKFDSEFLRGYQGHFPEWLVALIQRSPLVRLVERDQYVGGTQSPVSNNPYVTMTGFLAAANESQTVFQRDPPWGLDRISHREPGFQGLYVYPPNGGAGVDIYIVDTGCNVAHDDFGGRARTGASFSADGDIDGNGHGTHVSGTAAGATYGVAKAANIVAVKVLDNDGNGLVSQVIKGLEWVLGQVRQNTTRRAVINMSLGGGGTSALMNEVIGRAVGLGVPVAVAAGNNNTNACDSSPADSGVVMTVGASTETDRRASFSNFGSCVNIFAPGTNITSAWYTSNTATRVSSGTSMASPHVAGMMAVVLSLYPSASARDVYTIIQDISTKGAINNATLNASINQLLYNGINGTRFDGLGRSFGLTGQWKLVWETVQSVWM</sequence>
<comment type="similarity">
    <text evidence="1 5 6">Belongs to the peptidase S8 family.</text>
</comment>
<dbReference type="Gene3D" id="3.30.70.80">
    <property type="entry name" value="Peptidase S8 propeptide/proteinase inhibitor I9"/>
    <property type="match status" value="1"/>
</dbReference>
<dbReference type="EMBL" id="KQ257456">
    <property type="protein sequence ID" value="KND00173.1"/>
    <property type="molecule type" value="Genomic_DNA"/>
</dbReference>
<dbReference type="InterPro" id="IPR010259">
    <property type="entry name" value="S8pro/Inhibitor_I9"/>
</dbReference>
<dbReference type="AlphaFoldDB" id="A0A0L0HGF9"/>
<dbReference type="Pfam" id="PF00082">
    <property type="entry name" value="Peptidase_S8"/>
    <property type="match status" value="1"/>
</dbReference>
<dbReference type="InterPro" id="IPR023827">
    <property type="entry name" value="Peptidase_S8_Asp-AS"/>
</dbReference>
<dbReference type="InterPro" id="IPR034193">
    <property type="entry name" value="PCSK9_ProteinaseK-like"/>
</dbReference>
<keyword evidence="10" id="KW-1185">Reference proteome</keyword>
<gene>
    <name evidence="9" type="ORF">SPPG_04514</name>
</gene>
<dbReference type="STRING" id="645134.A0A0L0HGF9"/>
<dbReference type="InterPro" id="IPR050131">
    <property type="entry name" value="Peptidase_S8_subtilisin-like"/>
</dbReference>
<name>A0A0L0HGF9_SPIPD</name>
<dbReference type="VEuPathDB" id="FungiDB:SPPG_04514"/>
<dbReference type="InterPro" id="IPR036852">
    <property type="entry name" value="Peptidase_S8/S53_dom_sf"/>
</dbReference>
<evidence type="ECO:0000256" key="5">
    <source>
        <dbReference type="PROSITE-ProRule" id="PRU01240"/>
    </source>
</evidence>
<dbReference type="Gene3D" id="3.40.50.200">
    <property type="entry name" value="Peptidase S8/S53 domain"/>
    <property type="match status" value="1"/>
</dbReference>
<dbReference type="PROSITE" id="PS00137">
    <property type="entry name" value="SUBTILASE_HIS"/>
    <property type="match status" value="1"/>
</dbReference>
<dbReference type="InterPro" id="IPR037045">
    <property type="entry name" value="S8pro/Inhibitor_I9_sf"/>
</dbReference>
<dbReference type="GO" id="GO:0006508">
    <property type="term" value="P:proteolysis"/>
    <property type="evidence" value="ECO:0007669"/>
    <property type="project" value="UniProtKB-KW"/>
</dbReference>
<evidence type="ECO:0000256" key="2">
    <source>
        <dbReference type="ARBA" id="ARBA00022670"/>
    </source>
</evidence>
<dbReference type="Pfam" id="PF05922">
    <property type="entry name" value="Inhibitor_I9"/>
    <property type="match status" value="1"/>
</dbReference>
<organism evidence="9 10">
    <name type="scientific">Spizellomyces punctatus (strain DAOM BR117)</name>
    <dbReference type="NCBI Taxonomy" id="645134"/>
    <lineage>
        <taxon>Eukaryota</taxon>
        <taxon>Fungi</taxon>
        <taxon>Fungi incertae sedis</taxon>
        <taxon>Chytridiomycota</taxon>
        <taxon>Chytridiomycota incertae sedis</taxon>
        <taxon>Chytridiomycetes</taxon>
        <taxon>Spizellomycetales</taxon>
        <taxon>Spizellomycetaceae</taxon>
        <taxon>Spizellomyces</taxon>
    </lineage>
</organism>
<keyword evidence="2 5" id="KW-0645">Protease</keyword>
<evidence type="ECO:0000313" key="9">
    <source>
        <dbReference type="EMBL" id="KND00173.1"/>
    </source>
</evidence>
<dbReference type="Proteomes" id="UP000053201">
    <property type="component" value="Unassembled WGS sequence"/>
</dbReference>
<dbReference type="PROSITE" id="PS00136">
    <property type="entry name" value="SUBTILASE_ASP"/>
    <property type="match status" value="1"/>
</dbReference>
<evidence type="ECO:0000256" key="6">
    <source>
        <dbReference type="RuleBase" id="RU003355"/>
    </source>
</evidence>
<dbReference type="GO" id="GO:0004252">
    <property type="term" value="F:serine-type endopeptidase activity"/>
    <property type="evidence" value="ECO:0007669"/>
    <property type="project" value="UniProtKB-UniRule"/>
</dbReference>
<dbReference type="OrthoDB" id="206201at2759"/>
<feature type="active site" description="Charge relay system" evidence="5">
    <location>
        <position position="442"/>
    </location>
</feature>
<dbReference type="InterPro" id="IPR015500">
    <property type="entry name" value="Peptidase_S8_subtilisin-rel"/>
</dbReference>
<dbReference type="GeneID" id="27687959"/>
<evidence type="ECO:0000256" key="1">
    <source>
        <dbReference type="ARBA" id="ARBA00011073"/>
    </source>
</evidence>
<evidence type="ECO:0000256" key="3">
    <source>
        <dbReference type="ARBA" id="ARBA00022801"/>
    </source>
</evidence>
<feature type="active site" description="Charge relay system" evidence="5">
    <location>
        <position position="254"/>
    </location>
</feature>
<feature type="domain" description="Inhibitor I9" evidence="8">
    <location>
        <begin position="106"/>
        <end position="187"/>
    </location>
</feature>
<evidence type="ECO:0000259" key="8">
    <source>
        <dbReference type="Pfam" id="PF05922"/>
    </source>
</evidence>
<keyword evidence="3 5" id="KW-0378">Hydrolase</keyword>
<dbReference type="PRINTS" id="PR00723">
    <property type="entry name" value="SUBTILISIN"/>
</dbReference>